<evidence type="ECO:0000256" key="1">
    <source>
        <dbReference type="SAM" id="MobiDB-lite"/>
    </source>
</evidence>
<organism evidence="3 4">
    <name type="scientific">Naegleria lovaniensis</name>
    <name type="common">Amoeba</name>
    <dbReference type="NCBI Taxonomy" id="51637"/>
    <lineage>
        <taxon>Eukaryota</taxon>
        <taxon>Discoba</taxon>
        <taxon>Heterolobosea</taxon>
        <taxon>Tetramitia</taxon>
        <taxon>Eutetramitia</taxon>
        <taxon>Vahlkampfiidae</taxon>
        <taxon>Naegleria</taxon>
    </lineage>
</organism>
<evidence type="ECO:0000313" key="4">
    <source>
        <dbReference type="Proteomes" id="UP000816034"/>
    </source>
</evidence>
<keyword evidence="2" id="KW-0812">Transmembrane</keyword>
<keyword evidence="2" id="KW-0472">Membrane</keyword>
<dbReference type="Proteomes" id="UP000816034">
    <property type="component" value="Unassembled WGS sequence"/>
</dbReference>
<evidence type="ECO:0000256" key="2">
    <source>
        <dbReference type="SAM" id="Phobius"/>
    </source>
</evidence>
<evidence type="ECO:0000313" key="3">
    <source>
        <dbReference type="EMBL" id="KAG2379505.1"/>
    </source>
</evidence>
<feature type="transmembrane region" description="Helical" evidence="2">
    <location>
        <begin position="310"/>
        <end position="334"/>
    </location>
</feature>
<comment type="caution">
    <text evidence="3">The sequence shown here is derived from an EMBL/GenBank/DDBJ whole genome shotgun (WGS) entry which is preliminary data.</text>
</comment>
<feature type="transmembrane region" description="Helical" evidence="2">
    <location>
        <begin position="419"/>
        <end position="439"/>
    </location>
</feature>
<feature type="transmembrane region" description="Helical" evidence="2">
    <location>
        <begin position="12"/>
        <end position="31"/>
    </location>
</feature>
<feature type="transmembrane region" description="Helical" evidence="2">
    <location>
        <begin position="387"/>
        <end position="407"/>
    </location>
</feature>
<dbReference type="AlphaFoldDB" id="A0AA88GMG2"/>
<sequence length="588" mass="67928">MSHKLTHASSCLKIFFTAIIILTTLLMFPHASNSSRNNLYEEEQQPKLPNIEVNQQNHAFLSERGQGSRSIHHHHNDKTRDHDGSIMVHNKTLSKTWRNCNIEGEGSEDFFYYLLHTNPYEVLRNPKYPLIGCESISVPNMAYSVVEEHWKLDAFPNAKFYSRHVVENLCETFNVSLVPSCKQVLCNDKGSVMTNVQLELIEDRLFDFLNYCQYCSLANGFHEYHQLLENQTCRNGNSSIQQMISSFPNYIRYCGSINIGIPVITPLAMSLTGSQQLPYIYTCYCFQSNEFELFCEKKGAIHVMQEFKRIGITMMSSILAIVSLFFLVIPKLIIWRIKAPNHNYTFLQIIPSIFVLLSLCCRIISLHVPQFMYPMRLETVFSSVAEFLNYFSLVPILIYWFGVMRYLQTLKRASSWKKYLLCLFVLVFCIGLSIELGFLEAQIPRNLTNVVWILSSWIVEMIIFAIFSGFSLFIYLALKRISEINSVQTSFGRFSLFCVGVMMVFTNVDLCLLVSALWNEREMYSFFSAFVLVVYLVLATGIIVFEFSKVDFVTLYRCIFGSNQTDNRSWVSTSSSAVINTEYEQIER</sequence>
<dbReference type="GeneID" id="68099076"/>
<feature type="transmembrane region" description="Helical" evidence="2">
    <location>
        <begin position="490"/>
        <end position="518"/>
    </location>
</feature>
<feature type="transmembrane region" description="Helical" evidence="2">
    <location>
        <begin position="524"/>
        <end position="547"/>
    </location>
</feature>
<proteinExistence type="predicted"/>
<keyword evidence="4" id="KW-1185">Reference proteome</keyword>
<dbReference type="RefSeq" id="XP_044546767.1">
    <property type="nucleotide sequence ID" value="XM_044696503.1"/>
</dbReference>
<accession>A0AA88GMG2</accession>
<keyword evidence="2" id="KW-1133">Transmembrane helix</keyword>
<feature type="region of interest" description="Disordered" evidence="1">
    <location>
        <begin position="63"/>
        <end position="84"/>
    </location>
</feature>
<feature type="transmembrane region" description="Helical" evidence="2">
    <location>
        <begin position="451"/>
        <end position="478"/>
    </location>
</feature>
<feature type="transmembrane region" description="Helical" evidence="2">
    <location>
        <begin position="346"/>
        <end position="367"/>
    </location>
</feature>
<dbReference type="EMBL" id="PYSW02000028">
    <property type="protein sequence ID" value="KAG2379505.1"/>
    <property type="molecule type" value="Genomic_DNA"/>
</dbReference>
<reference evidence="3 4" key="1">
    <citation type="journal article" date="2018" name="BMC Genomics">
        <title>The genome of Naegleria lovaniensis, the basis for a comparative approach to unravel pathogenicity factors of the human pathogenic amoeba N. fowleri.</title>
        <authorList>
            <person name="Liechti N."/>
            <person name="Schurch N."/>
            <person name="Bruggmann R."/>
            <person name="Wittwer M."/>
        </authorList>
    </citation>
    <scope>NUCLEOTIDE SEQUENCE [LARGE SCALE GENOMIC DNA]</scope>
    <source>
        <strain evidence="3 4">ATCC 30569</strain>
    </source>
</reference>
<name>A0AA88GMG2_NAELO</name>
<gene>
    <name evidence="3" type="ORF">C9374_006622</name>
</gene>
<protein>
    <submittedName>
        <fullName evidence="3">Uncharacterized protein</fullName>
    </submittedName>
</protein>